<protein>
    <recommendedName>
        <fullName evidence="4">ABC transporter</fullName>
    </recommendedName>
</protein>
<proteinExistence type="predicted"/>
<keyword evidence="1" id="KW-0812">Transmembrane</keyword>
<evidence type="ECO:0000313" key="2">
    <source>
        <dbReference type="EMBL" id="GGY30922.1"/>
    </source>
</evidence>
<sequence>MNPRTAVLTLWFATARLTRWMIGMFYVLMIGLAIIVSHDLPAAEQVFPIALMLGLATGFWWVLFASKALSLAIDARQLRLPGIQRGIVAGLLLLALMTIALPAIVLGLCGGDAGILMVLLALAASAGSAYMLLPRSLAIVACISPTLLHSFWRQLHLPGLHDPHFTSAAWLVVLVLLVVLSRCWREQLRLENPYRRGFNMPLALHVQYGRMSAQRNLHAGVADHAAQGRPWPIPWRPDWLWLQPQPGMRRLGPDHPVNSLRMMLGGLFTPLSAIGWLQALSRLLIISACVVLGALVLHYDGHRRYPTHPSHDAATMYVDWFGAIGGMMITLVATTLLRQRWMRMNAELPLLALLPNLNGSRNLRHSLLLATLLPPLFCQAVLLLLMLVAALALHYSGTSMLLIVMAQCLVSGVLIASTLCLLSGHPQAVRGVQVLLVLLVLALSVPPLLPPVLLGMDKHPWGADALALLPLGLLWLLLASMLCWLGYRGWRGLLQRPHPFLPT</sequence>
<dbReference type="EMBL" id="BMXT01000002">
    <property type="protein sequence ID" value="GGY30922.1"/>
    <property type="molecule type" value="Genomic_DNA"/>
</dbReference>
<evidence type="ECO:0000256" key="1">
    <source>
        <dbReference type="SAM" id="Phobius"/>
    </source>
</evidence>
<organism evidence="2 3">
    <name type="scientific">Rhodanobacter panaciterrae</name>
    <dbReference type="NCBI Taxonomy" id="490572"/>
    <lineage>
        <taxon>Bacteria</taxon>
        <taxon>Pseudomonadati</taxon>
        <taxon>Pseudomonadota</taxon>
        <taxon>Gammaproteobacteria</taxon>
        <taxon>Lysobacterales</taxon>
        <taxon>Rhodanobacteraceae</taxon>
        <taxon>Rhodanobacter</taxon>
    </lineage>
</organism>
<feature type="transmembrane region" description="Helical" evidence="1">
    <location>
        <begin position="367"/>
        <end position="393"/>
    </location>
</feature>
<evidence type="ECO:0008006" key="4">
    <source>
        <dbReference type="Google" id="ProtNLM"/>
    </source>
</evidence>
<dbReference type="Proteomes" id="UP000621898">
    <property type="component" value="Unassembled WGS sequence"/>
</dbReference>
<feature type="transmembrane region" description="Helical" evidence="1">
    <location>
        <begin position="137"/>
        <end position="155"/>
    </location>
</feature>
<accession>A0ABQ3A393</accession>
<feature type="transmembrane region" description="Helical" evidence="1">
    <location>
        <begin position="271"/>
        <end position="297"/>
    </location>
</feature>
<feature type="transmembrane region" description="Helical" evidence="1">
    <location>
        <begin position="86"/>
        <end position="108"/>
    </location>
</feature>
<keyword evidence="3" id="KW-1185">Reference proteome</keyword>
<feature type="transmembrane region" description="Helical" evidence="1">
    <location>
        <begin position="465"/>
        <end position="487"/>
    </location>
</feature>
<keyword evidence="1" id="KW-0472">Membrane</keyword>
<feature type="transmembrane region" description="Helical" evidence="1">
    <location>
        <begin position="399"/>
        <end position="422"/>
    </location>
</feature>
<feature type="transmembrane region" description="Helical" evidence="1">
    <location>
        <begin position="114"/>
        <end position="132"/>
    </location>
</feature>
<feature type="transmembrane region" description="Helical" evidence="1">
    <location>
        <begin position="167"/>
        <end position="184"/>
    </location>
</feature>
<reference evidence="3" key="1">
    <citation type="journal article" date="2019" name="Int. J. Syst. Evol. Microbiol.">
        <title>The Global Catalogue of Microorganisms (GCM) 10K type strain sequencing project: providing services to taxonomists for standard genome sequencing and annotation.</title>
        <authorList>
            <consortium name="The Broad Institute Genomics Platform"/>
            <consortium name="The Broad Institute Genome Sequencing Center for Infectious Disease"/>
            <person name="Wu L."/>
            <person name="Ma J."/>
        </authorList>
    </citation>
    <scope>NUCLEOTIDE SEQUENCE [LARGE SCALE GENOMIC DNA]</scope>
    <source>
        <strain evidence="3">KCTC 22232</strain>
    </source>
</reference>
<feature type="transmembrane region" description="Helical" evidence="1">
    <location>
        <begin position="46"/>
        <end position="65"/>
    </location>
</feature>
<feature type="transmembrane region" description="Helical" evidence="1">
    <location>
        <begin position="434"/>
        <end position="453"/>
    </location>
</feature>
<dbReference type="RefSeq" id="WP_189441612.1">
    <property type="nucleotide sequence ID" value="NZ_BMXT01000002.1"/>
</dbReference>
<keyword evidence="1" id="KW-1133">Transmembrane helix</keyword>
<comment type="caution">
    <text evidence="2">The sequence shown here is derived from an EMBL/GenBank/DDBJ whole genome shotgun (WGS) entry which is preliminary data.</text>
</comment>
<name>A0ABQ3A393_9GAMM</name>
<feature type="transmembrane region" description="Helical" evidence="1">
    <location>
        <begin position="317"/>
        <end position="337"/>
    </location>
</feature>
<gene>
    <name evidence="2" type="ORF">GCM10008098_25760</name>
</gene>
<feature type="transmembrane region" description="Helical" evidence="1">
    <location>
        <begin position="20"/>
        <end position="40"/>
    </location>
</feature>
<evidence type="ECO:0000313" key="3">
    <source>
        <dbReference type="Proteomes" id="UP000621898"/>
    </source>
</evidence>